<dbReference type="PROSITE" id="PS01180">
    <property type="entry name" value="CUB"/>
    <property type="match status" value="1"/>
</dbReference>
<dbReference type="Gene3D" id="2.60.120.740">
    <property type="match status" value="1"/>
</dbReference>
<dbReference type="Proteomes" id="UP001208570">
    <property type="component" value="Unassembled WGS sequence"/>
</dbReference>
<sequence>MMTSAEYGHMEGSQCIEEIASRYRGCNSDVLPLFDKWCSGKQECSFDTRGNELNKMNVNCPKFIIKLTRLHHTCIKADPGQIIQLELIDFANYEHASDVISCHSVYGFVLERSLGINQTICGGVIGCAELSYPPHAWYKREGNKAIIGCEDNDKEWTVTCTGNKWEGEIGNCTKTVVIMAGIIGVAIVLSVVAIVIGVVYVKKYSSGRLTDKAGYLSSYFTHKRGCGSTSSPWIIKADPGQIIKLELIDFSSHKQDSHIISCRAVYGFVIERSLGINHTICGGSRRQMTLYTSKTNWIEIQILKNDKKLEGEFLVKYEVIGCAELSPPSNAWYKREGNKAVIGCEDNDKEWTVTCSGNKWEGEIGNCTKSVIQEIPEAPRQQNIAFTSVVIMAGIIGIAVVLSVVAIVIGIVYVKKYKMRQETKRAVLVHKTYSTLDRNIQAYYRPVTMDQSVDNRTLWDIPPSTHPEGQTMSSDDQCTCATLQMRNNIDNDKRTEITSLERQSLYSSIKSN</sequence>
<organism evidence="5 6">
    <name type="scientific">Paralvinella palmiformis</name>
    <dbReference type="NCBI Taxonomy" id="53620"/>
    <lineage>
        <taxon>Eukaryota</taxon>
        <taxon>Metazoa</taxon>
        <taxon>Spiralia</taxon>
        <taxon>Lophotrochozoa</taxon>
        <taxon>Annelida</taxon>
        <taxon>Polychaeta</taxon>
        <taxon>Sedentaria</taxon>
        <taxon>Canalipalpata</taxon>
        <taxon>Terebellida</taxon>
        <taxon>Terebelliformia</taxon>
        <taxon>Alvinellidae</taxon>
        <taxon>Paralvinella</taxon>
    </lineage>
</organism>
<evidence type="ECO:0000313" key="6">
    <source>
        <dbReference type="Proteomes" id="UP001208570"/>
    </source>
</evidence>
<dbReference type="AlphaFoldDB" id="A0AAD9NAI8"/>
<protein>
    <recommendedName>
        <fullName evidence="4">CUB domain-containing protein</fullName>
    </recommendedName>
</protein>
<keyword evidence="3" id="KW-1133">Transmembrane helix</keyword>
<dbReference type="InterPro" id="IPR043159">
    <property type="entry name" value="Lectin_gal-bd_sf"/>
</dbReference>
<proteinExistence type="predicted"/>
<keyword evidence="1" id="KW-1015">Disulfide bond</keyword>
<evidence type="ECO:0000256" key="3">
    <source>
        <dbReference type="SAM" id="Phobius"/>
    </source>
</evidence>
<dbReference type="InterPro" id="IPR000859">
    <property type="entry name" value="CUB_dom"/>
</dbReference>
<dbReference type="InterPro" id="IPR035914">
    <property type="entry name" value="Sperma_CUB_dom_sf"/>
</dbReference>
<feature type="transmembrane region" description="Helical" evidence="3">
    <location>
        <begin position="389"/>
        <end position="414"/>
    </location>
</feature>
<dbReference type="SUPFAM" id="SSF49854">
    <property type="entry name" value="Spermadhesin, CUB domain"/>
    <property type="match status" value="1"/>
</dbReference>
<keyword evidence="6" id="KW-1185">Reference proteome</keyword>
<dbReference type="CDD" id="cd22823">
    <property type="entry name" value="Gal_Rha_Lectin"/>
    <property type="match status" value="1"/>
</dbReference>
<name>A0AAD9NAI8_9ANNE</name>
<feature type="transmembrane region" description="Helical" evidence="3">
    <location>
        <begin position="176"/>
        <end position="201"/>
    </location>
</feature>
<keyword evidence="3" id="KW-0472">Membrane</keyword>
<comment type="caution">
    <text evidence="5">The sequence shown here is derived from an EMBL/GenBank/DDBJ whole genome shotgun (WGS) entry which is preliminary data.</text>
</comment>
<evidence type="ECO:0000256" key="1">
    <source>
        <dbReference type="ARBA" id="ARBA00023157"/>
    </source>
</evidence>
<evidence type="ECO:0000313" key="5">
    <source>
        <dbReference type="EMBL" id="KAK2161066.1"/>
    </source>
</evidence>
<gene>
    <name evidence="5" type="ORF">LSH36_122g09077</name>
</gene>
<feature type="domain" description="CUB" evidence="4">
    <location>
        <begin position="205"/>
        <end position="320"/>
    </location>
</feature>
<keyword evidence="3" id="KW-0812">Transmembrane</keyword>
<dbReference type="EMBL" id="JAODUP010000122">
    <property type="protein sequence ID" value="KAK2161066.1"/>
    <property type="molecule type" value="Genomic_DNA"/>
</dbReference>
<evidence type="ECO:0000259" key="4">
    <source>
        <dbReference type="PROSITE" id="PS01180"/>
    </source>
</evidence>
<comment type="caution">
    <text evidence="2">Lacks conserved residue(s) required for the propagation of feature annotation.</text>
</comment>
<reference evidence="5" key="1">
    <citation type="journal article" date="2023" name="Mol. Biol. Evol.">
        <title>Third-Generation Sequencing Reveals the Adaptive Role of the Epigenome in Three Deep-Sea Polychaetes.</title>
        <authorList>
            <person name="Perez M."/>
            <person name="Aroh O."/>
            <person name="Sun Y."/>
            <person name="Lan Y."/>
            <person name="Juniper S.K."/>
            <person name="Young C.R."/>
            <person name="Angers B."/>
            <person name="Qian P.Y."/>
        </authorList>
    </citation>
    <scope>NUCLEOTIDE SEQUENCE</scope>
    <source>
        <strain evidence="5">P08H-3</strain>
    </source>
</reference>
<evidence type="ECO:0000256" key="2">
    <source>
        <dbReference type="PROSITE-ProRule" id="PRU00059"/>
    </source>
</evidence>
<accession>A0AAD9NAI8</accession>